<evidence type="ECO:0000313" key="2">
    <source>
        <dbReference type="EMBL" id="MCV2401572.1"/>
    </source>
</evidence>
<dbReference type="Proteomes" id="UP001209713">
    <property type="component" value="Unassembled WGS sequence"/>
</dbReference>
<dbReference type="Pfam" id="PF03621">
    <property type="entry name" value="MbtH"/>
    <property type="match status" value="1"/>
</dbReference>
<dbReference type="InterPro" id="IPR005153">
    <property type="entry name" value="MbtH-like_dom"/>
</dbReference>
<organism evidence="2 3">
    <name type="scientific">Marinomonas sargassi</name>
    <dbReference type="NCBI Taxonomy" id="2984494"/>
    <lineage>
        <taxon>Bacteria</taxon>
        <taxon>Pseudomonadati</taxon>
        <taxon>Pseudomonadota</taxon>
        <taxon>Gammaproteobacteria</taxon>
        <taxon>Oceanospirillales</taxon>
        <taxon>Oceanospirillaceae</taxon>
        <taxon>Marinomonas</taxon>
    </lineage>
</organism>
<comment type="caution">
    <text evidence="2">The sequence shown here is derived from an EMBL/GenBank/DDBJ whole genome shotgun (WGS) entry which is preliminary data.</text>
</comment>
<name>A0ABT2YNW4_9GAMM</name>
<dbReference type="InterPro" id="IPR038020">
    <property type="entry name" value="MbtH-like_sf"/>
</dbReference>
<evidence type="ECO:0000259" key="1">
    <source>
        <dbReference type="SMART" id="SM00923"/>
    </source>
</evidence>
<dbReference type="Gene3D" id="3.90.820.10">
    <property type="entry name" value="Structural Genomics, Unknown Function 30-nov-00 1gh9 Mol_id"/>
    <property type="match status" value="1"/>
</dbReference>
<dbReference type="PANTHER" id="PTHR38444">
    <property type="entry name" value="ENTEROBACTIN BIOSYNTHESIS PROTEIN YBDZ"/>
    <property type="match status" value="1"/>
</dbReference>
<accession>A0ABT2YNW4</accession>
<keyword evidence="3" id="KW-1185">Reference proteome</keyword>
<reference evidence="2 3" key="1">
    <citation type="submission" date="2022-10" db="EMBL/GenBank/DDBJ databases">
        <title>Marinomonas transparenta sp. nov. and Marinomonas sargassi sp. nov., isolated from marine alga (Sargassum natans (L.) Gaillon).</title>
        <authorList>
            <person name="Wang Y."/>
        </authorList>
    </citation>
    <scope>NUCLEOTIDE SEQUENCE [LARGE SCALE GENOMIC DNA]</scope>
    <source>
        <strain evidence="2 3">C2222</strain>
    </source>
</reference>
<gene>
    <name evidence="2" type="ORF">OFY17_01630</name>
</gene>
<protein>
    <submittedName>
        <fullName evidence="2">MbtH family NRPS accessory protein</fullName>
    </submittedName>
</protein>
<evidence type="ECO:0000313" key="3">
    <source>
        <dbReference type="Proteomes" id="UP001209713"/>
    </source>
</evidence>
<dbReference type="EMBL" id="JAOVZB010000001">
    <property type="protein sequence ID" value="MCV2401572.1"/>
    <property type="molecule type" value="Genomic_DNA"/>
</dbReference>
<proteinExistence type="predicted"/>
<dbReference type="SUPFAM" id="SSF160582">
    <property type="entry name" value="MbtH-like"/>
    <property type="match status" value="1"/>
</dbReference>
<sequence>MSIDNPNTEFTVVINEQEQYSIWPTYHNTPTGWKEVGVIGNKETCLAYIKTTWIDMRPKNLKENLASTNSN</sequence>
<feature type="domain" description="MbtH-like" evidence="1">
    <location>
        <begin position="1"/>
        <end position="51"/>
    </location>
</feature>
<dbReference type="SMART" id="SM00923">
    <property type="entry name" value="MbtH"/>
    <property type="match status" value="1"/>
</dbReference>
<dbReference type="RefSeq" id="WP_263528946.1">
    <property type="nucleotide sequence ID" value="NZ_JAOVZB010000001.1"/>
</dbReference>
<dbReference type="PANTHER" id="PTHR38444:SF1">
    <property type="entry name" value="ENTEROBACTIN BIOSYNTHESIS PROTEIN YBDZ"/>
    <property type="match status" value="1"/>
</dbReference>
<dbReference type="InterPro" id="IPR037407">
    <property type="entry name" value="MLP_fam"/>
</dbReference>